<dbReference type="InterPro" id="IPR001789">
    <property type="entry name" value="Sig_transdc_resp-reg_receiver"/>
</dbReference>
<keyword evidence="5" id="KW-0808">Transferase</keyword>
<evidence type="ECO:0000256" key="2">
    <source>
        <dbReference type="ARBA" id="ARBA00012438"/>
    </source>
</evidence>
<comment type="function">
    <text evidence="8">May play the central regulatory role in sporulation. It may be an element of the effector pathway responsible for the activation of sporulation genes in response to nutritional stress. Spo0A may act in concert with spo0H (a sigma factor) to control the expression of some genes that are critical to the sporulation process.</text>
</comment>
<evidence type="ECO:0000256" key="7">
    <source>
        <dbReference type="ARBA" id="ARBA00023012"/>
    </source>
</evidence>
<feature type="domain" description="PAS" evidence="13">
    <location>
        <begin position="264"/>
        <end position="340"/>
    </location>
</feature>
<dbReference type="SUPFAM" id="SSF55785">
    <property type="entry name" value="PYP-like sensor domain (PAS domain)"/>
    <property type="match status" value="4"/>
</dbReference>
<dbReference type="Gene3D" id="3.30.565.10">
    <property type="entry name" value="Histidine kinase-like ATPase, C-terminal domain"/>
    <property type="match status" value="1"/>
</dbReference>
<keyword evidence="10" id="KW-0175">Coiled coil</keyword>
<dbReference type="EMBL" id="ADLK01000028">
    <property type="protein sequence ID" value="KMW17180.1"/>
    <property type="molecule type" value="Genomic_DNA"/>
</dbReference>
<dbReference type="NCBIfam" id="TIGR00229">
    <property type="entry name" value="sensory_box"/>
    <property type="match status" value="2"/>
</dbReference>
<dbReference type="SUPFAM" id="SSF55874">
    <property type="entry name" value="ATPase domain of HSP90 chaperone/DNA topoisomerase II/histidine kinase"/>
    <property type="match status" value="1"/>
</dbReference>
<dbReference type="Pfam" id="PF08447">
    <property type="entry name" value="PAS_3"/>
    <property type="match status" value="4"/>
</dbReference>
<keyword evidence="6" id="KW-0418">Kinase</keyword>
<evidence type="ECO:0000256" key="3">
    <source>
        <dbReference type="ARBA" id="ARBA00018672"/>
    </source>
</evidence>
<dbReference type="GO" id="GO:0009927">
    <property type="term" value="F:histidine phosphotransfer kinase activity"/>
    <property type="evidence" value="ECO:0007669"/>
    <property type="project" value="TreeGrafter"/>
</dbReference>
<evidence type="ECO:0000256" key="10">
    <source>
        <dbReference type="SAM" id="Coils"/>
    </source>
</evidence>
<gene>
    <name evidence="15" type="ORF">HMPREF9470_03833</name>
</gene>
<dbReference type="OrthoDB" id="9790669at2"/>
<dbReference type="InterPro" id="IPR005467">
    <property type="entry name" value="His_kinase_dom"/>
</dbReference>
<dbReference type="InterPro" id="IPR003594">
    <property type="entry name" value="HATPase_dom"/>
</dbReference>
<organism evidence="15 16">
    <name type="scientific">[Clostridium] citroniae WAL-19142</name>
    <dbReference type="NCBI Taxonomy" id="742734"/>
    <lineage>
        <taxon>Bacteria</taxon>
        <taxon>Bacillati</taxon>
        <taxon>Bacillota</taxon>
        <taxon>Clostridia</taxon>
        <taxon>Lachnospirales</taxon>
        <taxon>Lachnospiraceae</taxon>
        <taxon>Enterocloster</taxon>
    </lineage>
</organism>
<dbReference type="InterPro" id="IPR013655">
    <property type="entry name" value="PAS_fold_3"/>
</dbReference>
<dbReference type="Proteomes" id="UP000037392">
    <property type="component" value="Unassembled WGS sequence"/>
</dbReference>
<feature type="modified residue" description="4-aspartylphosphate" evidence="9">
    <location>
        <position position="1353"/>
    </location>
</feature>
<dbReference type="Pfam" id="PF00072">
    <property type="entry name" value="Response_reg"/>
    <property type="match status" value="1"/>
</dbReference>
<keyword evidence="7" id="KW-0902">Two-component regulatory system</keyword>
<accession>A0A0J9EN87</accession>
<dbReference type="RefSeq" id="WP_048930503.1">
    <property type="nucleotide sequence ID" value="NZ_KQ235880.1"/>
</dbReference>
<dbReference type="SMART" id="SM00387">
    <property type="entry name" value="HATPase_c"/>
    <property type="match status" value="1"/>
</dbReference>
<dbReference type="InterPro" id="IPR011006">
    <property type="entry name" value="CheY-like_superfamily"/>
</dbReference>
<dbReference type="InterPro" id="IPR036890">
    <property type="entry name" value="HATPase_C_sf"/>
</dbReference>
<dbReference type="CDD" id="cd00082">
    <property type="entry name" value="HisKA"/>
    <property type="match status" value="1"/>
</dbReference>
<dbReference type="GeneID" id="93162735"/>
<feature type="domain" description="Histidine kinase" evidence="11">
    <location>
        <begin position="1052"/>
        <end position="1273"/>
    </location>
</feature>
<reference evidence="15 16" key="1">
    <citation type="submission" date="2011-04" db="EMBL/GenBank/DDBJ databases">
        <title>The Genome Sequence of Clostridium citroniae WAL-19142.</title>
        <authorList>
            <consortium name="The Broad Institute Genome Sequencing Platform"/>
            <person name="Earl A."/>
            <person name="Ward D."/>
            <person name="Feldgarden M."/>
            <person name="Gevers D."/>
            <person name="Warren Y.A."/>
            <person name="Tyrrell K.L."/>
            <person name="Citron D.M."/>
            <person name="Goldstein E.J."/>
            <person name="Daigneault M."/>
            <person name="Allen-Vercoe E."/>
            <person name="Young S.K."/>
            <person name="Zeng Q."/>
            <person name="Gargeya S."/>
            <person name="Fitzgerald M."/>
            <person name="Haas B."/>
            <person name="Abouelleil A."/>
            <person name="Alvarado L."/>
            <person name="Arachchi H.M."/>
            <person name="Berlin A."/>
            <person name="Brown A."/>
            <person name="Chapman S.B."/>
            <person name="Chen Z."/>
            <person name="Dunbar C."/>
            <person name="Freedman E."/>
            <person name="Gearin G."/>
            <person name="Gellesch M."/>
            <person name="Goldberg J."/>
            <person name="Griggs A."/>
            <person name="Gujja S."/>
            <person name="Heilman E.R."/>
            <person name="Heiman D."/>
            <person name="Howarth C."/>
            <person name="Larson L."/>
            <person name="Lui A."/>
            <person name="MacDonald P.J."/>
            <person name="Mehta T."/>
            <person name="Montmayeur A."/>
            <person name="Murphy C."/>
            <person name="Neiman D."/>
            <person name="Pearson M."/>
            <person name="Priest M."/>
            <person name="Roberts A."/>
            <person name="Saif S."/>
            <person name="Shea T."/>
            <person name="Shenoy N."/>
            <person name="Sisk P."/>
            <person name="Stolte C."/>
            <person name="Sykes S."/>
            <person name="White J."/>
            <person name="Yandava C."/>
            <person name="Wortman J."/>
            <person name="Nusbaum C."/>
            <person name="Birren B."/>
        </authorList>
    </citation>
    <scope>NUCLEOTIDE SEQUENCE [LARGE SCALE GENOMIC DNA]</scope>
    <source>
        <strain evidence="15 16">WAL-19142</strain>
    </source>
</reference>
<dbReference type="InterPro" id="IPR035965">
    <property type="entry name" value="PAS-like_dom_sf"/>
</dbReference>
<dbReference type="Pfam" id="PF02518">
    <property type="entry name" value="HATPase_c"/>
    <property type="match status" value="1"/>
</dbReference>
<proteinExistence type="predicted"/>
<dbReference type="CDD" id="cd00130">
    <property type="entry name" value="PAS"/>
    <property type="match status" value="2"/>
</dbReference>
<evidence type="ECO:0000256" key="6">
    <source>
        <dbReference type="ARBA" id="ARBA00022777"/>
    </source>
</evidence>
<dbReference type="Gene3D" id="3.30.450.20">
    <property type="entry name" value="PAS domain"/>
    <property type="match status" value="5"/>
</dbReference>
<dbReference type="InterPro" id="IPR036097">
    <property type="entry name" value="HisK_dim/P_sf"/>
</dbReference>
<dbReference type="PROSITE" id="PS50110">
    <property type="entry name" value="RESPONSE_REGULATORY"/>
    <property type="match status" value="1"/>
</dbReference>
<evidence type="ECO:0000256" key="9">
    <source>
        <dbReference type="PROSITE-ProRule" id="PRU00169"/>
    </source>
</evidence>
<dbReference type="Pfam" id="PF00512">
    <property type="entry name" value="HisKA"/>
    <property type="match status" value="1"/>
</dbReference>
<evidence type="ECO:0000259" key="12">
    <source>
        <dbReference type="PROSITE" id="PS50110"/>
    </source>
</evidence>
<feature type="coiled-coil region" evidence="10">
    <location>
        <begin position="1015"/>
        <end position="1042"/>
    </location>
</feature>
<protein>
    <recommendedName>
        <fullName evidence="3">Stage 0 sporulation protein A homolog</fullName>
        <ecNumber evidence="2">2.7.13.3</ecNumber>
    </recommendedName>
</protein>
<dbReference type="PROSITE" id="PS50109">
    <property type="entry name" value="HIS_KIN"/>
    <property type="match status" value="1"/>
</dbReference>
<dbReference type="InterPro" id="IPR000014">
    <property type="entry name" value="PAS"/>
</dbReference>
<evidence type="ECO:0000313" key="16">
    <source>
        <dbReference type="Proteomes" id="UP000037392"/>
    </source>
</evidence>
<dbReference type="SMART" id="SM00086">
    <property type="entry name" value="PAC"/>
    <property type="match status" value="5"/>
</dbReference>
<dbReference type="PROSITE" id="PS50112">
    <property type="entry name" value="PAS"/>
    <property type="match status" value="2"/>
</dbReference>
<dbReference type="CDD" id="cd17546">
    <property type="entry name" value="REC_hyHK_CKI1_RcsC-like"/>
    <property type="match status" value="1"/>
</dbReference>
<evidence type="ECO:0000259" key="14">
    <source>
        <dbReference type="PROSITE" id="PS50113"/>
    </source>
</evidence>
<dbReference type="PANTHER" id="PTHR43047">
    <property type="entry name" value="TWO-COMPONENT HISTIDINE PROTEIN KINASE"/>
    <property type="match status" value="1"/>
</dbReference>
<dbReference type="SUPFAM" id="SSF52172">
    <property type="entry name" value="CheY-like"/>
    <property type="match status" value="1"/>
</dbReference>
<dbReference type="SUPFAM" id="SSF47384">
    <property type="entry name" value="Homodimeric domain of signal transducing histidine kinase"/>
    <property type="match status" value="1"/>
</dbReference>
<feature type="domain" description="PAS" evidence="13">
    <location>
        <begin position="141"/>
        <end position="216"/>
    </location>
</feature>
<feature type="domain" description="Response regulatory" evidence="12">
    <location>
        <begin position="1301"/>
        <end position="1422"/>
    </location>
</feature>
<dbReference type="GO" id="GO:0000155">
    <property type="term" value="F:phosphorelay sensor kinase activity"/>
    <property type="evidence" value="ECO:0007669"/>
    <property type="project" value="InterPro"/>
</dbReference>
<sequence length="1426" mass="161684">MTMEGTSFCEGYMGTAFDSFPCGLCICQIKEGQILPGYCNPAFYEILGCSGKKRPDSGRMLDWDRVHPEDAGLLKEKLAKLIQSKGRFTHTFRLFHHRENDYQWIRLEGSAKQKDSGELMLYGVLNDVSSQVRMEKELAGAKAKMEDIINAIPGGVAIYRVSDIFDTVYFSDGVPALTGYTVEEYQGMIRQDAAEMTYKEDTAMVVSRALQVVQSKGVDEFEFRKQHRDGHIVWVRVQIKWIGEDQGCPLLHCVFHNISDLKNTQMEMNHLINSIPGGIAIFRKEKDVYEASFLSDGVIALAGYTRDEYETLIRRDALDVVYEADQKRVRNAVDHTISNGMVLDVFYRILHKDGRLVWIHMSGRRMGPLDEDPRIYLVITGMSAETRLFQTIANEMADSIYVIDRENYDLLYVNENEVLFTDSKNCVGQKCYAALHGKDSPCRFCTLGSDMEDGREHEMRVEGSDRFYVTRFKESDWNGIPAYIKYVRDVTQEVKTRREKERLEEYFQTVIKNLPGGIAVVRCEKDGKMIPEYMSDGFAALTCMSLEQAWALYSQDALSGVHPDDREQVGDDIAGFIKQGESNFEMVYRLLRGDGTYVWVKNTLSMLRSEGGENRFYAVYHDVTKEREEQEQLRTQFKERLMQHYGTTDPNALVMGHCNITRNRIIEISDHTDSHLLESFGYDRETFFTGLAGLVEDEADRRLFLDTYLNAPAMKAFQENDTEKILRCFIRLPNETTGRYVQFKVNLVDAPDTGDVTGILTVTDITEQVINDRILHQLSVTSYDFVIDLDLEQDTYKVLTCNENSSCLPSRSGCHSGHLSYMLGQVIVPKDREQFFNSLDPGEIRRRLEKDGPYTFSYSIMDEKRDIRTKNMTVSEIDLRLGRVCLVRTDITDSVREQQGFLNIMAYTFELVGIIDVYTGRLTMHTRQTVLENLPPFKIDDYDKATEKFVRQYDPGEDRDHALNQFNLEYILQTLALKPGGYDFVFPYHGEDGIRYKQINVLWGDENHRTVCLVRADVTDMLAEERRRKNALEEALSVAREASQAKSDFLSTMSHDIRTPMNAIMGMTMLAKAHLDERERVEDCLQKISVSSSHLLSLINDILDMSKIEQSKISLNHMKISMSGLLEKLSAIMEPQAKAAGLTFTIQSRGIEHAYYYGDSLRMNQILINLLSNAVKFTPEGGRVDFLAEEVTPVRPQGYARYRFTVSDTGIGMKEEFLSHIFEPFTRNTARVEGTGLGLSITKGLVDLMGGDISVESKVHMGTTFRVELECEYGDGDEAGTESSGAGHDVAAPDQIFAGRRFLIAEDNDINAEILCELLKMQGAHSDVTENGALALNAFMDAAPGTYDAVLMDIRMPKMNGYEAAQAIRRMKREDAGQIPIIAMTANAFSEDVQESLDAGMNAHIAKPIDMEILKTVLSRALKGIV</sequence>
<evidence type="ECO:0000313" key="15">
    <source>
        <dbReference type="EMBL" id="KMW17180.1"/>
    </source>
</evidence>
<dbReference type="CDD" id="cd16922">
    <property type="entry name" value="HATPase_EvgS-ArcB-TorS-like"/>
    <property type="match status" value="1"/>
</dbReference>
<dbReference type="SMART" id="SM00448">
    <property type="entry name" value="REC"/>
    <property type="match status" value="1"/>
</dbReference>
<dbReference type="PROSITE" id="PS50113">
    <property type="entry name" value="PAC"/>
    <property type="match status" value="1"/>
</dbReference>
<dbReference type="InterPro" id="IPR001610">
    <property type="entry name" value="PAC"/>
</dbReference>
<dbReference type="InterPro" id="IPR000700">
    <property type="entry name" value="PAS-assoc_C"/>
</dbReference>
<dbReference type="InterPro" id="IPR004358">
    <property type="entry name" value="Sig_transdc_His_kin-like_C"/>
</dbReference>
<dbReference type="SMART" id="SM00388">
    <property type="entry name" value="HisKA"/>
    <property type="match status" value="1"/>
</dbReference>
<dbReference type="SMART" id="SM00091">
    <property type="entry name" value="PAS"/>
    <property type="match status" value="5"/>
</dbReference>
<evidence type="ECO:0000256" key="8">
    <source>
        <dbReference type="ARBA" id="ARBA00024867"/>
    </source>
</evidence>
<evidence type="ECO:0000259" key="11">
    <source>
        <dbReference type="PROSITE" id="PS50109"/>
    </source>
</evidence>
<comment type="caution">
    <text evidence="15">The sequence shown here is derived from an EMBL/GenBank/DDBJ whole genome shotgun (WGS) entry which is preliminary data.</text>
</comment>
<dbReference type="GO" id="GO:0005886">
    <property type="term" value="C:plasma membrane"/>
    <property type="evidence" value="ECO:0007669"/>
    <property type="project" value="TreeGrafter"/>
</dbReference>
<evidence type="ECO:0000259" key="13">
    <source>
        <dbReference type="PROSITE" id="PS50112"/>
    </source>
</evidence>
<dbReference type="Gene3D" id="3.40.50.2300">
    <property type="match status" value="1"/>
</dbReference>
<dbReference type="PANTHER" id="PTHR43047:SF72">
    <property type="entry name" value="OSMOSENSING HISTIDINE PROTEIN KINASE SLN1"/>
    <property type="match status" value="1"/>
</dbReference>
<dbReference type="Gene3D" id="1.10.287.130">
    <property type="match status" value="1"/>
</dbReference>
<dbReference type="PATRIC" id="fig|742734.4.peg.4111"/>
<evidence type="ECO:0000256" key="4">
    <source>
        <dbReference type="ARBA" id="ARBA00022553"/>
    </source>
</evidence>
<dbReference type="EC" id="2.7.13.3" evidence="2"/>
<feature type="domain" description="PAC" evidence="14">
    <location>
        <begin position="584"/>
        <end position="635"/>
    </location>
</feature>
<dbReference type="InterPro" id="IPR003661">
    <property type="entry name" value="HisK_dim/P_dom"/>
</dbReference>
<keyword evidence="4 9" id="KW-0597">Phosphoprotein</keyword>
<evidence type="ECO:0000256" key="1">
    <source>
        <dbReference type="ARBA" id="ARBA00000085"/>
    </source>
</evidence>
<evidence type="ECO:0000256" key="5">
    <source>
        <dbReference type="ARBA" id="ARBA00022679"/>
    </source>
</evidence>
<dbReference type="PRINTS" id="PR00344">
    <property type="entry name" value="BCTRLSENSOR"/>
</dbReference>
<comment type="catalytic activity">
    <reaction evidence="1">
        <text>ATP + protein L-histidine = ADP + protein N-phospho-L-histidine.</text>
        <dbReference type="EC" id="2.7.13.3"/>
    </reaction>
</comment>
<name>A0A0J9EN87_9FIRM</name>